<gene>
    <name evidence="3" type="ORF">FMM05_15485</name>
</gene>
<evidence type="ECO:0000313" key="3">
    <source>
        <dbReference type="EMBL" id="TRW23091.1"/>
    </source>
</evidence>
<dbReference type="Proteomes" id="UP000320643">
    <property type="component" value="Unassembled WGS sequence"/>
</dbReference>
<comment type="caution">
    <text evidence="3">The sequence shown here is derived from an EMBL/GenBank/DDBJ whole genome shotgun (WGS) entry which is preliminary data.</text>
</comment>
<protein>
    <recommendedName>
        <fullName evidence="5">DUF2541 domain containing protein</fullName>
    </recommendedName>
</protein>
<dbReference type="EMBL" id="VJVZ01000010">
    <property type="protein sequence ID" value="TRW23091.1"/>
    <property type="molecule type" value="Genomic_DNA"/>
</dbReference>
<sequence>MKKLLLVLLLVASQPQAWAQKPKIVASDKSGWHKIGETTVDYKTETDEILVIGANRFKSLQVKVTTATVNLESINISFDKGENQSVAIGKEIKAPGESRIIDLTGTGERNVKKVVFKYKTLSTAGDSNKKARVELWGLKT</sequence>
<feature type="signal peptide" evidence="2">
    <location>
        <begin position="1"/>
        <end position="19"/>
    </location>
</feature>
<accession>A0A552UXZ9</accession>
<evidence type="ECO:0000313" key="4">
    <source>
        <dbReference type="Proteomes" id="UP000320643"/>
    </source>
</evidence>
<organism evidence="3 4">
    <name type="scientific">Flavobacterium zepuense</name>
    <dbReference type="NCBI Taxonomy" id="2593302"/>
    <lineage>
        <taxon>Bacteria</taxon>
        <taxon>Pseudomonadati</taxon>
        <taxon>Bacteroidota</taxon>
        <taxon>Flavobacteriia</taxon>
        <taxon>Flavobacteriales</taxon>
        <taxon>Flavobacteriaceae</taxon>
        <taxon>Flavobacterium</taxon>
    </lineage>
</organism>
<dbReference type="InterPro" id="IPR020240">
    <property type="entry name" value="UPF0412_YaaI"/>
</dbReference>
<evidence type="ECO:0008006" key="5">
    <source>
        <dbReference type="Google" id="ProtNLM"/>
    </source>
</evidence>
<dbReference type="RefSeq" id="WP_143374305.1">
    <property type="nucleotide sequence ID" value="NZ_VJVZ01000010.1"/>
</dbReference>
<name>A0A552UXZ9_9FLAO</name>
<keyword evidence="4" id="KW-1185">Reference proteome</keyword>
<evidence type="ECO:0000256" key="1">
    <source>
        <dbReference type="ARBA" id="ARBA00022729"/>
    </source>
</evidence>
<dbReference type="AlphaFoldDB" id="A0A552UXZ9"/>
<dbReference type="Pfam" id="PF10807">
    <property type="entry name" value="DUF2541"/>
    <property type="match status" value="1"/>
</dbReference>
<feature type="chain" id="PRO_5022101996" description="DUF2541 domain containing protein" evidence="2">
    <location>
        <begin position="20"/>
        <end position="140"/>
    </location>
</feature>
<dbReference type="OrthoDB" id="674046at2"/>
<proteinExistence type="predicted"/>
<keyword evidence="1 2" id="KW-0732">Signal</keyword>
<evidence type="ECO:0000256" key="2">
    <source>
        <dbReference type="SAM" id="SignalP"/>
    </source>
</evidence>
<reference evidence="3 4" key="1">
    <citation type="submission" date="2019-07" db="EMBL/GenBank/DDBJ databases">
        <title>Flavobacterium sp. nov., isolated from glacier ice.</title>
        <authorList>
            <person name="Liu Q."/>
            <person name="Xin Y.-H."/>
        </authorList>
    </citation>
    <scope>NUCLEOTIDE SEQUENCE [LARGE SCALE GENOMIC DNA]</scope>
    <source>
        <strain evidence="3 4">ZT4R6</strain>
    </source>
</reference>